<gene>
    <name evidence="5" type="ORF">BS329_14355</name>
</gene>
<protein>
    <submittedName>
        <fullName evidence="5">MarR family transcriptional regulator</fullName>
    </submittedName>
</protein>
<dbReference type="InterPro" id="IPR036388">
    <property type="entry name" value="WH-like_DNA-bd_sf"/>
</dbReference>
<dbReference type="SMART" id="SM00347">
    <property type="entry name" value="HTH_MARR"/>
    <property type="match status" value="1"/>
</dbReference>
<keyword evidence="2" id="KW-0238">DNA-binding</keyword>
<dbReference type="AlphaFoldDB" id="A0A1R0KV16"/>
<comment type="caution">
    <text evidence="5">The sequence shown here is derived from an EMBL/GenBank/DDBJ whole genome shotgun (WGS) entry which is preliminary data.</text>
</comment>
<dbReference type="PANTHER" id="PTHR42756">
    <property type="entry name" value="TRANSCRIPTIONAL REGULATOR, MARR"/>
    <property type="match status" value="1"/>
</dbReference>
<feature type="domain" description="HTH marR-type" evidence="4">
    <location>
        <begin position="23"/>
        <end position="155"/>
    </location>
</feature>
<evidence type="ECO:0000259" key="4">
    <source>
        <dbReference type="PROSITE" id="PS50995"/>
    </source>
</evidence>
<dbReference type="Proteomes" id="UP000187486">
    <property type="component" value="Unassembled WGS sequence"/>
</dbReference>
<dbReference type="GO" id="GO:0003677">
    <property type="term" value="F:DNA binding"/>
    <property type="evidence" value="ECO:0007669"/>
    <property type="project" value="UniProtKB-KW"/>
</dbReference>
<reference evidence="5 6" key="1">
    <citation type="submission" date="2016-01" db="EMBL/GenBank/DDBJ databases">
        <title>Amycolatopsis coloradensis genome sequencing and assembly.</title>
        <authorList>
            <person name="Mayilraj S."/>
        </authorList>
    </citation>
    <scope>NUCLEOTIDE SEQUENCE [LARGE SCALE GENOMIC DNA]</scope>
    <source>
        <strain evidence="5 6">DSM 44225</strain>
    </source>
</reference>
<evidence type="ECO:0000256" key="2">
    <source>
        <dbReference type="ARBA" id="ARBA00023125"/>
    </source>
</evidence>
<dbReference type="STRING" id="76021.BS329_14355"/>
<keyword evidence="1" id="KW-0805">Transcription regulation</keyword>
<proteinExistence type="predicted"/>
<dbReference type="RefSeq" id="WP_076160660.1">
    <property type="nucleotide sequence ID" value="NZ_JBEZVB010000072.1"/>
</dbReference>
<evidence type="ECO:0000313" key="6">
    <source>
        <dbReference type="Proteomes" id="UP000187486"/>
    </source>
</evidence>
<dbReference type="InterPro" id="IPR000835">
    <property type="entry name" value="HTH_MarR-typ"/>
</dbReference>
<sequence>MPDHVDHILRQWAEARPDLDVSPMAVIGRLSRLTRVLDAELRETFARHGLDRSSFDVLATLRRAGTLTPADLMRSAMITSGAVTQRLDRLEERGLVARAPDETNGRRVLVDLTQRGRELIDRALPDHVDTEHRLLSAVSPEERDQLAVLLRNLLRSLGDVALED</sequence>
<keyword evidence="3" id="KW-0804">Transcription</keyword>
<dbReference type="Pfam" id="PF12802">
    <property type="entry name" value="MarR_2"/>
    <property type="match status" value="1"/>
</dbReference>
<evidence type="ECO:0000313" key="5">
    <source>
        <dbReference type="EMBL" id="OLZ52489.1"/>
    </source>
</evidence>
<keyword evidence="6" id="KW-1185">Reference proteome</keyword>
<evidence type="ECO:0000256" key="3">
    <source>
        <dbReference type="ARBA" id="ARBA00023163"/>
    </source>
</evidence>
<dbReference type="GO" id="GO:0003700">
    <property type="term" value="F:DNA-binding transcription factor activity"/>
    <property type="evidence" value="ECO:0007669"/>
    <property type="project" value="InterPro"/>
</dbReference>
<evidence type="ECO:0000256" key="1">
    <source>
        <dbReference type="ARBA" id="ARBA00023015"/>
    </source>
</evidence>
<dbReference type="PROSITE" id="PS50995">
    <property type="entry name" value="HTH_MARR_2"/>
    <property type="match status" value="1"/>
</dbReference>
<dbReference type="Gene3D" id="1.10.10.10">
    <property type="entry name" value="Winged helix-like DNA-binding domain superfamily/Winged helix DNA-binding domain"/>
    <property type="match status" value="1"/>
</dbReference>
<dbReference type="PRINTS" id="PR00598">
    <property type="entry name" value="HTHMARR"/>
</dbReference>
<dbReference type="InterPro" id="IPR036390">
    <property type="entry name" value="WH_DNA-bd_sf"/>
</dbReference>
<dbReference type="OrthoDB" id="3237509at2"/>
<dbReference type="EMBL" id="MQUQ01000006">
    <property type="protein sequence ID" value="OLZ52489.1"/>
    <property type="molecule type" value="Genomic_DNA"/>
</dbReference>
<accession>A0A1R0KV16</accession>
<name>A0A1R0KV16_9PSEU</name>
<dbReference type="SUPFAM" id="SSF46785">
    <property type="entry name" value="Winged helix' DNA-binding domain"/>
    <property type="match status" value="1"/>
</dbReference>
<organism evidence="5 6">
    <name type="scientific">Amycolatopsis coloradensis</name>
    <dbReference type="NCBI Taxonomy" id="76021"/>
    <lineage>
        <taxon>Bacteria</taxon>
        <taxon>Bacillati</taxon>
        <taxon>Actinomycetota</taxon>
        <taxon>Actinomycetes</taxon>
        <taxon>Pseudonocardiales</taxon>
        <taxon>Pseudonocardiaceae</taxon>
        <taxon>Amycolatopsis</taxon>
    </lineage>
</organism>
<dbReference type="PANTHER" id="PTHR42756:SF1">
    <property type="entry name" value="TRANSCRIPTIONAL REPRESSOR OF EMRAB OPERON"/>
    <property type="match status" value="1"/>
</dbReference>